<evidence type="ECO:0000256" key="1">
    <source>
        <dbReference type="ARBA" id="ARBA00004496"/>
    </source>
</evidence>
<dbReference type="EC" id="2.7.7.87" evidence="3 13"/>
<protein>
    <recommendedName>
        <fullName evidence="4 13">Threonylcarbamoyl-AMP synthase</fullName>
        <shortName evidence="13">TC-AMP synthase</shortName>
        <ecNumber evidence="3 13">2.7.7.87</ecNumber>
    </recommendedName>
    <alternativeName>
        <fullName evidence="11 13">L-threonylcarbamoyladenylate synthase</fullName>
    </alternativeName>
</protein>
<dbReference type="PIRSF" id="PIRSF004930">
    <property type="entry name" value="Tln_factor_SUA5"/>
    <property type="match status" value="1"/>
</dbReference>
<evidence type="ECO:0000256" key="4">
    <source>
        <dbReference type="ARBA" id="ARBA00015492"/>
    </source>
</evidence>
<comment type="similarity">
    <text evidence="2 13">Belongs to the SUA5 family.</text>
</comment>
<dbReference type="GO" id="GO:0000049">
    <property type="term" value="F:tRNA binding"/>
    <property type="evidence" value="ECO:0007669"/>
    <property type="project" value="TreeGrafter"/>
</dbReference>
<feature type="binding site" evidence="14">
    <location>
        <position position="54"/>
    </location>
    <ligand>
        <name>ATP</name>
        <dbReference type="ChEBI" id="CHEBI:30616"/>
    </ligand>
</feature>
<keyword evidence="5 13" id="KW-0963">Cytoplasm</keyword>
<dbReference type="Gene3D" id="3.40.50.11030">
    <property type="entry name" value="Threonylcarbamoyl-AMP synthase, C-terminal domain"/>
    <property type="match status" value="1"/>
</dbReference>
<feature type="binding site" evidence="14">
    <location>
        <position position="136"/>
    </location>
    <ligand>
        <name>ATP</name>
        <dbReference type="ChEBI" id="CHEBI:30616"/>
    </ligand>
</feature>
<dbReference type="GO" id="GO:0005737">
    <property type="term" value="C:cytoplasm"/>
    <property type="evidence" value="ECO:0007669"/>
    <property type="project" value="UniProtKB-SubCell"/>
</dbReference>
<evidence type="ECO:0000256" key="12">
    <source>
        <dbReference type="ARBA" id="ARBA00048366"/>
    </source>
</evidence>
<organism evidence="16 17">
    <name type="scientific">Roseococcus suduntuyensis</name>
    <dbReference type="NCBI Taxonomy" id="455361"/>
    <lineage>
        <taxon>Bacteria</taxon>
        <taxon>Pseudomonadati</taxon>
        <taxon>Pseudomonadota</taxon>
        <taxon>Alphaproteobacteria</taxon>
        <taxon>Acetobacterales</taxon>
        <taxon>Roseomonadaceae</taxon>
        <taxon>Roseococcus</taxon>
    </lineage>
</organism>
<evidence type="ECO:0000256" key="3">
    <source>
        <dbReference type="ARBA" id="ARBA00012584"/>
    </source>
</evidence>
<feature type="binding site" evidence="14">
    <location>
        <position position="114"/>
    </location>
    <ligand>
        <name>L-threonine</name>
        <dbReference type="ChEBI" id="CHEBI:57926"/>
    </ligand>
</feature>
<dbReference type="SUPFAM" id="SSF55821">
    <property type="entry name" value="YrdC/RibB"/>
    <property type="match status" value="1"/>
</dbReference>
<accession>A0A840ABB8</accession>
<dbReference type="GO" id="GO:0005524">
    <property type="term" value="F:ATP binding"/>
    <property type="evidence" value="ECO:0007669"/>
    <property type="project" value="UniProtKB-UniRule"/>
</dbReference>
<comment type="function">
    <text evidence="13">Required for the formation of a threonylcarbamoyl group on adenosine at position 37 (t(6)A37) in tRNAs that read codons beginning with adenine.</text>
</comment>
<feature type="domain" description="YrdC-like" evidence="15">
    <location>
        <begin position="5"/>
        <end position="192"/>
    </location>
</feature>
<evidence type="ECO:0000313" key="16">
    <source>
        <dbReference type="EMBL" id="MBB3898451.1"/>
    </source>
</evidence>
<evidence type="ECO:0000256" key="7">
    <source>
        <dbReference type="ARBA" id="ARBA00022694"/>
    </source>
</evidence>
<dbReference type="InterPro" id="IPR017945">
    <property type="entry name" value="DHBP_synth_RibB-like_a/b_dom"/>
</dbReference>
<evidence type="ECO:0000256" key="8">
    <source>
        <dbReference type="ARBA" id="ARBA00022695"/>
    </source>
</evidence>
<comment type="catalytic activity">
    <reaction evidence="12 13">
        <text>L-threonine + hydrogencarbonate + ATP = L-threonylcarbamoyladenylate + diphosphate + H2O</text>
        <dbReference type="Rhea" id="RHEA:36407"/>
        <dbReference type="ChEBI" id="CHEBI:15377"/>
        <dbReference type="ChEBI" id="CHEBI:17544"/>
        <dbReference type="ChEBI" id="CHEBI:30616"/>
        <dbReference type="ChEBI" id="CHEBI:33019"/>
        <dbReference type="ChEBI" id="CHEBI:57926"/>
        <dbReference type="ChEBI" id="CHEBI:73682"/>
        <dbReference type="EC" id="2.7.7.87"/>
    </reaction>
</comment>
<keyword evidence="8 13" id="KW-0548">Nucleotidyltransferase</keyword>
<evidence type="ECO:0000256" key="13">
    <source>
        <dbReference type="PIRNR" id="PIRNR004930"/>
    </source>
</evidence>
<dbReference type="Gene3D" id="3.90.870.10">
    <property type="entry name" value="DHBP synthase"/>
    <property type="match status" value="1"/>
</dbReference>
<feature type="binding site" evidence="14">
    <location>
        <position position="110"/>
    </location>
    <ligand>
        <name>ATP</name>
        <dbReference type="ChEBI" id="CHEBI:30616"/>
    </ligand>
</feature>
<dbReference type="RefSeq" id="WP_311727732.1">
    <property type="nucleotide sequence ID" value="NZ_JACIDJ010000002.1"/>
</dbReference>
<keyword evidence="6 13" id="KW-0808">Transferase</keyword>
<evidence type="ECO:0000256" key="5">
    <source>
        <dbReference type="ARBA" id="ARBA00022490"/>
    </source>
</evidence>
<dbReference type="Proteomes" id="UP000553193">
    <property type="component" value="Unassembled WGS sequence"/>
</dbReference>
<feature type="binding site" evidence="14">
    <location>
        <position position="144"/>
    </location>
    <ligand>
        <name>ATP</name>
        <dbReference type="ChEBI" id="CHEBI:30616"/>
    </ligand>
</feature>
<reference evidence="16 17" key="1">
    <citation type="submission" date="2020-08" db="EMBL/GenBank/DDBJ databases">
        <title>Genomic Encyclopedia of Type Strains, Phase IV (KMG-IV): sequencing the most valuable type-strain genomes for metagenomic binning, comparative biology and taxonomic classification.</title>
        <authorList>
            <person name="Goeker M."/>
        </authorList>
    </citation>
    <scope>NUCLEOTIDE SEQUENCE [LARGE SCALE GENOMIC DNA]</scope>
    <source>
        <strain evidence="16 17">DSM 19979</strain>
    </source>
</reference>
<evidence type="ECO:0000256" key="6">
    <source>
        <dbReference type="ARBA" id="ARBA00022679"/>
    </source>
</evidence>
<dbReference type="PROSITE" id="PS51163">
    <property type="entry name" value="YRDC"/>
    <property type="match status" value="1"/>
</dbReference>
<keyword evidence="10 13" id="KW-0067">ATP-binding</keyword>
<evidence type="ECO:0000313" key="17">
    <source>
        <dbReference type="Proteomes" id="UP000553193"/>
    </source>
</evidence>
<name>A0A840ABB8_9PROT</name>
<dbReference type="PANTHER" id="PTHR17490">
    <property type="entry name" value="SUA5"/>
    <property type="match status" value="1"/>
</dbReference>
<dbReference type="PANTHER" id="PTHR17490:SF16">
    <property type="entry name" value="THREONYLCARBAMOYL-AMP SYNTHASE"/>
    <property type="match status" value="1"/>
</dbReference>
<evidence type="ECO:0000259" key="15">
    <source>
        <dbReference type="PROSITE" id="PS51163"/>
    </source>
</evidence>
<gene>
    <name evidence="16" type="ORF">GGQ83_001888</name>
</gene>
<dbReference type="EMBL" id="JACIDJ010000002">
    <property type="protein sequence ID" value="MBB3898451.1"/>
    <property type="molecule type" value="Genomic_DNA"/>
</dbReference>
<comment type="subcellular location">
    <subcellularLocation>
        <location evidence="1 13">Cytoplasm</location>
    </subcellularLocation>
</comment>
<dbReference type="Pfam" id="PF01300">
    <property type="entry name" value="Sua5_yciO_yrdC"/>
    <property type="match status" value="1"/>
</dbReference>
<feature type="binding site" evidence="14">
    <location>
        <position position="134"/>
    </location>
    <ligand>
        <name>L-threonine</name>
        <dbReference type="ChEBI" id="CHEBI:57926"/>
    </ligand>
</feature>
<keyword evidence="9 13" id="KW-0547">Nucleotide-binding</keyword>
<dbReference type="GO" id="GO:0008033">
    <property type="term" value="P:tRNA processing"/>
    <property type="evidence" value="ECO:0007669"/>
    <property type="project" value="UniProtKB-KW"/>
</dbReference>
<feature type="binding site" evidence="14">
    <location>
        <position position="50"/>
    </location>
    <ligand>
        <name>ATP</name>
        <dbReference type="ChEBI" id="CHEBI:30616"/>
    </ligand>
</feature>
<dbReference type="Pfam" id="PF03481">
    <property type="entry name" value="Sua5_C"/>
    <property type="match status" value="1"/>
</dbReference>
<dbReference type="InterPro" id="IPR005145">
    <property type="entry name" value="Sua5_C"/>
</dbReference>
<dbReference type="GO" id="GO:0006450">
    <property type="term" value="P:regulation of translational fidelity"/>
    <property type="evidence" value="ECO:0007669"/>
    <property type="project" value="TreeGrafter"/>
</dbReference>
<dbReference type="AlphaFoldDB" id="A0A840ABB8"/>
<dbReference type="InterPro" id="IPR006070">
    <property type="entry name" value="Sua5-like_dom"/>
</dbReference>
<dbReference type="InterPro" id="IPR038385">
    <property type="entry name" value="Sua5/YwlC_C"/>
</dbReference>
<evidence type="ECO:0000256" key="9">
    <source>
        <dbReference type="ARBA" id="ARBA00022741"/>
    </source>
</evidence>
<evidence type="ECO:0000256" key="10">
    <source>
        <dbReference type="ARBA" id="ARBA00022840"/>
    </source>
</evidence>
<feature type="binding site" evidence="14">
    <location>
        <position position="228"/>
    </location>
    <ligand>
        <name>ATP</name>
        <dbReference type="ChEBI" id="CHEBI:30616"/>
    </ligand>
</feature>
<keyword evidence="7 13" id="KW-0819">tRNA processing</keyword>
<dbReference type="GO" id="GO:0003725">
    <property type="term" value="F:double-stranded RNA binding"/>
    <property type="evidence" value="ECO:0007669"/>
    <property type="project" value="UniProtKB-UniRule"/>
</dbReference>
<feature type="binding site" evidence="14">
    <location>
        <position position="188"/>
    </location>
    <ligand>
        <name>ATP</name>
        <dbReference type="ChEBI" id="CHEBI:30616"/>
    </ligand>
</feature>
<proteinExistence type="inferred from homology"/>
<evidence type="ECO:0000256" key="11">
    <source>
        <dbReference type="ARBA" id="ARBA00029774"/>
    </source>
</evidence>
<feature type="binding site" evidence="14">
    <location>
        <position position="27"/>
    </location>
    <ligand>
        <name>L-threonine</name>
        <dbReference type="ChEBI" id="CHEBI:57926"/>
    </ligand>
</feature>
<feature type="binding site" evidence="14">
    <location>
        <position position="59"/>
    </location>
    <ligand>
        <name>ATP</name>
        <dbReference type="ChEBI" id="CHEBI:30616"/>
    </ligand>
</feature>
<sequence>MTALLDDPLDAAALLRAGALVALPTETVYGLGADARNGAAVAAIFEAKGRPHFNPLICHFPDAEAAFAEVRADGRARALAAAFWPGPLTLVLPRRADCRVDLLAGAGLDTLAVRVPDHPLALAVLRAVGTPVAAPSANRSGRVSPTTPAHVREELEGRIAAILDGGECAVGVESTVLDLSAGGAALLRPGGVPVEAIEAVIGPVGRPIPHGAGPAPTLRSPGLLLSHYAPTLPLRLDATDVGADEALLAYGTPLAGAALVAQLSEARDATEAARHLFGALRHLDAEGQRLSLRGIAAMPVPGEGLAPAIRDRLARAAAPKA</sequence>
<evidence type="ECO:0000256" key="14">
    <source>
        <dbReference type="PIRSR" id="PIRSR004930-1"/>
    </source>
</evidence>
<dbReference type="InterPro" id="IPR010923">
    <property type="entry name" value="T(6)A37_SUA5"/>
</dbReference>
<comment type="caution">
    <text evidence="16">The sequence shown here is derived from an EMBL/GenBank/DDBJ whole genome shotgun (WGS) entry which is preliminary data.</text>
</comment>
<evidence type="ECO:0000256" key="2">
    <source>
        <dbReference type="ARBA" id="ARBA00007663"/>
    </source>
</evidence>
<dbReference type="GO" id="GO:0061710">
    <property type="term" value="F:L-threonylcarbamoyladenylate synthase"/>
    <property type="evidence" value="ECO:0007669"/>
    <property type="project" value="UniProtKB-EC"/>
</dbReference>
<dbReference type="InterPro" id="IPR050156">
    <property type="entry name" value="TC-AMP_synthase_SUA5"/>
</dbReference>
<keyword evidence="17" id="KW-1185">Reference proteome</keyword>
<feature type="binding site" evidence="14">
    <location>
        <position position="174"/>
    </location>
    <ligand>
        <name>L-threonine</name>
        <dbReference type="ChEBI" id="CHEBI:57926"/>
    </ligand>
</feature>
<dbReference type="NCBIfam" id="TIGR00057">
    <property type="entry name" value="L-threonylcarbamoyladenylate synthase"/>
    <property type="match status" value="1"/>
</dbReference>